<accession>A0A8X8GYS9</accession>
<dbReference type="EMBL" id="WHUT02000001">
    <property type="protein sequence ID" value="NUB42962.1"/>
    <property type="molecule type" value="Genomic_DNA"/>
</dbReference>
<name>A0A8X8GYS9_9RHOB</name>
<comment type="caution">
    <text evidence="1">The sequence shown here is derived from an EMBL/GenBank/DDBJ whole genome shotgun (WGS) entry which is preliminary data.</text>
</comment>
<protein>
    <submittedName>
        <fullName evidence="1">Uncharacterized protein</fullName>
    </submittedName>
</protein>
<gene>
    <name evidence="1" type="ORF">GEU84_001065</name>
</gene>
<dbReference type="Proteomes" id="UP000484076">
    <property type="component" value="Unassembled WGS sequence"/>
</dbReference>
<reference evidence="1" key="1">
    <citation type="submission" date="2020-05" db="EMBL/GenBank/DDBJ databases">
        <title>Fertoebacter nigrum gen. nov., sp. nov., a new member of the family Rhodobacteraceae.</title>
        <authorList>
            <person name="Szuroczki S."/>
            <person name="Abbaszade G."/>
            <person name="Buni D."/>
            <person name="Schumann P."/>
            <person name="Toth E."/>
        </authorList>
    </citation>
    <scope>NUCLEOTIDE SEQUENCE</scope>
    <source>
        <strain evidence="1">RG-N-1a</strain>
    </source>
</reference>
<sequence length="108" mass="12043">MTITFSVGEPPPVDILAATEELYRDIAAELIRARDKIRDGELDEVKTAVQAVKDLKTAFQMVMDERTRVEKLRKQVAGVVHDYALDFDAARDEIGRRLARLRDAGSGG</sequence>
<evidence type="ECO:0000313" key="2">
    <source>
        <dbReference type="Proteomes" id="UP000484076"/>
    </source>
</evidence>
<dbReference type="AlphaFoldDB" id="A0A8X8GYS9"/>
<proteinExistence type="predicted"/>
<organism evidence="1 2">
    <name type="scientific">Fertoeibacter niger</name>
    <dbReference type="NCBI Taxonomy" id="2656921"/>
    <lineage>
        <taxon>Bacteria</taxon>
        <taxon>Pseudomonadati</taxon>
        <taxon>Pseudomonadota</taxon>
        <taxon>Alphaproteobacteria</taxon>
        <taxon>Rhodobacterales</taxon>
        <taxon>Paracoccaceae</taxon>
        <taxon>Fertoeibacter</taxon>
    </lineage>
</organism>
<keyword evidence="2" id="KW-1185">Reference proteome</keyword>
<evidence type="ECO:0000313" key="1">
    <source>
        <dbReference type="EMBL" id="NUB42962.1"/>
    </source>
</evidence>